<dbReference type="CDD" id="cd11297">
    <property type="entry name" value="PIN_LabA-like_N_1"/>
    <property type="match status" value="1"/>
</dbReference>
<feature type="domain" description="HTH OST-type" evidence="1">
    <location>
        <begin position="165"/>
        <end position="241"/>
    </location>
</feature>
<dbReference type="InterPro" id="IPR025605">
    <property type="entry name" value="OST-HTH/LOTUS_dom"/>
</dbReference>
<evidence type="ECO:0000313" key="2">
    <source>
        <dbReference type="EMBL" id="EHK53627.1"/>
    </source>
</evidence>
<organism evidence="2 3">
    <name type="scientific">Mesorhizobium alhagi CCNWXJ12-2</name>
    <dbReference type="NCBI Taxonomy" id="1107882"/>
    <lineage>
        <taxon>Bacteria</taxon>
        <taxon>Pseudomonadati</taxon>
        <taxon>Pseudomonadota</taxon>
        <taxon>Alphaproteobacteria</taxon>
        <taxon>Hyphomicrobiales</taxon>
        <taxon>Phyllobacteriaceae</taxon>
        <taxon>Allomesorhizobium</taxon>
    </lineage>
</organism>
<gene>
    <name evidence="2" type="ORF">MAXJ12_29340</name>
</gene>
<dbReference type="Pfam" id="PF01936">
    <property type="entry name" value="NYN"/>
    <property type="match status" value="1"/>
</dbReference>
<keyword evidence="3" id="KW-1185">Reference proteome</keyword>
<dbReference type="CDD" id="cd10146">
    <property type="entry name" value="LabA_like_C"/>
    <property type="match status" value="1"/>
</dbReference>
<dbReference type="OrthoDB" id="9783963at2"/>
<dbReference type="InterPro" id="IPR021139">
    <property type="entry name" value="NYN"/>
</dbReference>
<protein>
    <recommendedName>
        <fullName evidence="1">HTH OST-type domain-containing protein</fullName>
    </recommendedName>
</protein>
<dbReference type="EMBL" id="AHAM01000262">
    <property type="protein sequence ID" value="EHK53627.1"/>
    <property type="molecule type" value="Genomic_DNA"/>
</dbReference>
<dbReference type="PANTHER" id="PTHR35811:SF1">
    <property type="entry name" value="HTH OST-TYPE DOMAIN-CONTAINING PROTEIN"/>
    <property type="match status" value="1"/>
</dbReference>
<dbReference type="Gene3D" id="3.30.420.610">
    <property type="entry name" value="LOTUS domain-like"/>
    <property type="match status" value="1"/>
</dbReference>
<name>H0I081_9HYPH</name>
<accession>H0I081</accession>
<proteinExistence type="predicted"/>
<sequence length="278" mass="31310">MTTKRETRRIAVLIDAENVPASTIGRVICEVAERFGSPVLRRAYGDFNGPQAAVWEEVFARQAIVPHHQFAYGRGKNSADIALVIDAMDLVHSGDYDGFCIVSSDSDFMRLAIRIREQNLDCYVFGSHKTPERFKRACTRFVHLENLKFDAHNAASHAKMKPLRPISDAKQIIRTSMTSLAVEPGSWVLLDHLERELERQRNDFDPRTYGHLRLRDLLIALGRPVIVDAPRDGEAQVRLITKKRKAKPMATRDKVQVVLHDAGLDDTDVELGTGELVS</sequence>
<reference evidence="2 3" key="1">
    <citation type="journal article" date="2012" name="J. Bacteriol.">
        <title>Draft Genome Sequence of Mesorhizobium alhagi CCNWXJ12-2T, a Novel Salt-Resistant Species Isolated from the Desert of Northwestern China.</title>
        <authorList>
            <person name="Zhou M."/>
            <person name="Chen W."/>
            <person name="Chen H."/>
            <person name="Wei G."/>
        </authorList>
    </citation>
    <scope>NUCLEOTIDE SEQUENCE [LARGE SCALE GENOMIC DNA]</scope>
    <source>
        <strain evidence="2 3">CCNWXJ12-2</strain>
    </source>
</reference>
<evidence type="ECO:0000313" key="3">
    <source>
        <dbReference type="Proteomes" id="UP000003250"/>
    </source>
</evidence>
<dbReference type="GO" id="GO:0004540">
    <property type="term" value="F:RNA nuclease activity"/>
    <property type="evidence" value="ECO:0007669"/>
    <property type="project" value="InterPro"/>
</dbReference>
<dbReference type="Proteomes" id="UP000003250">
    <property type="component" value="Unassembled WGS sequence"/>
</dbReference>
<dbReference type="PATRIC" id="fig|1107882.3.peg.5683"/>
<dbReference type="PANTHER" id="PTHR35811">
    <property type="entry name" value="SLR1870 PROTEIN"/>
    <property type="match status" value="1"/>
</dbReference>
<dbReference type="RefSeq" id="WP_008839438.1">
    <property type="nucleotide sequence ID" value="NZ_AHAM01000262.1"/>
</dbReference>
<evidence type="ECO:0000259" key="1">
    <source>
        <dbReference type="PROSITE" id="PS51644"/>
    </source>
</evidence>
<dbReference type="Gene3D" id="3.40.50.1010">
    <property type="entry name" value="5'-nuclease"/>
    <property type="match status" value="1"/>
</dbReference>
<dbReference type="PROSITE" id="PS51644">
    <property type="entry name" value="HTH_OST"/>
    <property type="match status" value="1"/>
</dbReference>
<dbReference type="AlphaFoldDB" id="H0I081"/>
<dbReference type="InterPro" id="IPR041966">
    <property type="entry name" value="LOTUS-like"/>
</dbReference>
<dbReference type="Pfam" id="PF12872">
    <property type="entry name" value="OST-HTH"/>
    <property type="match status" value="1"/>
</dbReference>